<feature type="region of interest" description="Disordered" evidence="2">
    <location>
        <begin position="42"/>
        <end position="66"/>
    </location>
</feature>
<feature type="region of interest" description="Disordered" evidence="2">
    <location>
        <begin position="330"/>
        <end position="351"/>
    </location>
</feature>
<evidence type="ECO:0000256" key="2">
    <source>
        <dbReference type="SAM" id="MobiDB-lite"/>
    </source>
</evidence>
<organism evidence="3">
    <name type="scientific">Amphora coffeiformis</name>
    <dbReference type="NCBI Taxonomy" id="265554"/>
    <lineage>
        <taxon>Eukaryota</taxon>
        <taxon>Sar</taxon>
        <taxon>Stramenopiles</taxon>
        <taxon>Ochrophyta</taxon>
        <taxon>Bacillariophyta</taxon>
        <taxon>Bacillariophyceae</taxon>
        <taxon>Bacillariophycidae</taxon>
        <taxon>Thalassiophysales</taxon>
        <taxon>Catenulaceae</taxon>
        <taxon>Amphora</taxon>
    </lineage>
</organism>
<accession>A0A7S3L0R5</accession>
<dbReference type="InterPro" id="IPR005322">
    <property type="entry name" value="Peptidase_C69"/>
</dbReference>
<name>A0A7S3L0R5_9STRA</name>
<dbReference type="PANTHER" id="PTHR12994:SF17">
    <property type="entry name" value="LD30995P"/>
    <property type="match status" value="1"/>
</dbReference>
<comment type="similarity">
    <text evidence="1">Belongs to the peptidase C69 family. Secernin subfamily.</text>
</comment>
<dbReference type="AlphaFoldDB" id="A0A7S3L0R5"/>
<dbReference type="Gene3D" id="3.60.60.10">
    <property type="entry name" value="Penicillin V Acylase, Chain A"/>
    <property type="match status" value="1"/>
</dbReference>
<reference evidence="3" key="1">
    <citation type="submission" date="2021-01" db="EMBL/GenBank/DDBJ databases">
        <authorList>
            <person name="Corre E."/>
            <person name="Pelletier E."/>
            <person name="Niang G."/>
            <person name="Scheremetjew M."/>
            <person name="Finn R."/>
            <person name="Kale V."/>
            <person name="Holt S."/>
            <person name="Cochrane G."/>
            <person name="Meng A."/>
            <person name="Brown T."/>
            <person name="Cohen L."/>
        </authorList>
    </citation>
    <scope>NUCLEOTIDE SEQUENCE</scope>
    <source>
        <strain evidence="3">CCMP127</strain>
    </source>
</reference>
<proteinExistence type="inferred from homology"/>
<dbReference type="PANTHER" id="PTHR12994">
    <property type="entry name" value="SECERNIN"/>
    <property type="match status" value="1"/>
</dbReference>
<dbReference type="EMBL" id="HBIM01006209">
    <property type="protein sequence ID" value="CAE0407465.1"/>
    <property type="molecule type" value="Transcribed_RNA"/>
</dbReference>
<dbReference type="GO" id="GO:0070004">
    <property type="term" value="F:cysteine-type exopeptidase activity"/>
    <property type="evidence" value="ECO:0007669"/>
    <property type="project" value="InterPro"/>
</dbReference>
<dbReference type="GO" id="GO:0016805">
    <property type="term" value="F:dipeptidase activity"/>
    <property type="evidence" value="ECO:0007669"/>
    <property type="project" value="InterPro"/>
</dbReference>
<dbReference type="GO" id="GO:0006508">
    <property type="term" value="P:proteolysis"/>
    <property type="evidence" value="ECO:0007669"/>
    <property type="project" value="InterPro"/>
</dbReference>
<sequence length="370" mass="40494">MKVVSVYQGHNNNNNNNSDGPKSCDTFVALPPATPAGVCIFGKNSDRPTGEGQSIRRYPAVDYSVNDDDEPPPMLECTYMSIPQVSHTHAVLLSQIDWMWGCEMGANEHGVVIGNEAVWTVEADLDDYDEPALLGMDLVRLGLERGGTAREALDVVTTLLETYGQGRACAENDPSFTYHNSFLIADPTPQAFVLETAGRHWVAEHITKGTRNISNGLTIRTKFDLHSAGLHEYAQERKLWNGKGALDWAATFSEGGAAALTGASPHSRQSRGCALLQPQSVRGEVFERNHNNNKPWITAERMMDILKDHKGGICMHGPGFETTASMVSELHTTDSSNNSQSKTRHWMTGRSLPCQSPFLEQSIHASSDAN</sequence>
<evidence type="ECO:0008006" key="4">
    <source>
        <dbReference type="Google" id="ProtNLM"/>
    </source>
</evidence>
<gene>
    <name evidence="3" type="ORF">ACOF00016_LOCUS5289</name>
</gene>
<evidence type="ECO:0000256" key="1">
    <source>
        <dbReference type="ARBA" id="ARBA00005705"/>
    </source>
</evidence>
<protein>
    <recommendedName>
        <fullName evidence="4">Dipeptidase</fullName>
    </recommendedName>
</protein>
<evidence type="ECO:0000313" key="3">
    <source>
        <dbReference type="EMBL" id="CAE0407465.1"/>
    </source>
</evidence>